<dbReference type="AlphaFoldDB" id="A0AAE0WWB1"/>
<reference evidence="10" key="1">
    <citation type="submission" date="2023-07" db="EMBL/GenBank/DDBJ databases">
        <title>Black Yeasts Isolated from many extreme environments.</title>
        <authorList>
            <person name="Coleine C."/>
            <person name="Stajich J.E."/>
            <person name="Selbmann L."/>
        </authorList>
    </citation>
    <scope>NUCLEOTIDE SEQUENCE</scope>
    <source>
        <strain evidence="10">CCFEE 5485</strain>
    </source>
</reference>
<feature type="compositionally biased region" description="Basic residues" evidence="9">
    <location>
        <begin position="139"/>
        <end position="152"/>
    </location>
</feature>
<dbReference type="GO" id="GO:0045943">
    <property type="term" value="P:positive regulation of transcription by RNA polymerase I"/>
    <property type="evidence" value="ECO:0007669"/>
    <property type="project" value="InterPro"/>
</dbReference>
<evidence type="ECO:0000313" key="11">
    <source>
        <dbReference type="Proteomes" id="UP001274830"/>
    </source>
</evidence>
<feature type="region of interest" description="Disordered" evidence="9">
    <location>
        <begin position="1"/>
        <end position="156"/>
    </location>
</feature>
<keyword evidence="11" id="KW-1185">Reference proteome</keyword>
<feature type="compositionally biased region" description="Polar residues" evidence="9">
    <location>
        <begin position="58"/>
        <end position="73"/>
    </location>
</feature>
<dbReference type="InterPro" id="IPR011047">
    <property type="entry name" value="Quinoprotein_ADH-like_sf"/>
</dbReference>
<dbReference type="EMBL" id="JAUTXT010000002">
    <property type="protein sequence ID" value="KAK3679129.1"/>
    <property type="molecule type" value="Genomic_DNA"/>
</dbReference>
<proteinExistence type="predicted"/>
<evidence type="ECO:0000313" key="10">
    <source>
        <dbReference type="EMBL" id="KAK3679129.1"/>
    </source>
</evidence>
<dbReference type="PROSITE" id="PS50294">
    <property type="entry name" value="WD_REPEATS_REGION"/>
    <property type="match status" value="1"/>
</dbReference>
<evidence type="ECO:0000256" key="4">
    <source>
        <dbReference type="ARBA" id="ARBA00022574"/>
    </source>
</evidence>
<dbReference type="RefSeq" id="XP_064696523.1">
    <property type="nucleotide sequence ID" value="XM_064835473.1"/>
</dbReference>
<feature type="repeat" description="WD" evidence="8">
    <location>
        <begin position="453"/>
        <end position="494"/>
    </location>
</feature>
<dbReference type="InterPro" id="IPR011044">
    <property type="entry name" value="Quino_amine_DH_bsu"/>
</dbReference>
<accession>A0AAE0WWB1</accession>
<evidence type="ECO:0000256" key="5">
    <source>
        <dbReference type="ARBA" id="ARBA00022737"/>
    </source>
</evidence>
<sequence length="1130" mass="121677">MSRTNDTTGEAASNKKRKADITDSPTVTAPSSKKARREPASPVVNASGVSVLGKTTRRTSVTLPITAVAQETGQDLGKADKKAEKKKRRKAQQSEQKPGDDASNDSLDGPADDSRALAVRPDNDNDDDDDDDHEAKEQKRQRRTEKKARRALQKADNAEALGTADLDKQLQTLDTDALASRVDAEVQVLGLPVRNWRLSSATGGRYISQDPVFARDSVTGADFLILATSREVQILDLETSLVVRRCGIRDGLKIKNFVLVGTNIIRIVCVEGETFEWDWTSDSASLKSVAIAGKGQTKAIACSSDGELWYLQHAGKSDLIGNAKPQHMTERRLASLLVLGQDSAEFIVAHGATTVVVGMCKDVSKEKREYIWLELPFQSTITCLDARLSYDDTLATTPKASASKRRPAPHLSLAIGQPEGQIHLYTDMSSLFALKSSSTPISSPDSLPAPRVLHWHRTSPSTIKFSPDGNYLVSGGAETVLVLWQLATGKQQFLPHLGAEVQQLGISKAGDRYAVLLGDNSVIVLSSGELKAVAQIGGLQVTGAMSPEWSRKDKVVEASVERKSVAAIMHPLHSTQVLLSVPSTQPKAATEAALARPWIQTFDFRSDRHIGRQALARTSITDFNRGPEGEGIVDPDLELLAVCTSDVANQGKEAWLASVDSWMPSERDVERYATEIDGAREETGSVHAQRLARREVSLKFWRWDEKVQVGGAWGLNTKVSGPHVRTSGDAGEALLGDGKVLALLSTPSASRGAGFVTVGGDGVVKFWRTKSRKEGGVKWVCGRSVRLPGIGAQKDRMDSPLADEEGTTDIVVHDEVKRPAGTPLRAPKANMAYSQDSSLLVVAWHAPSRHQGILLHFIDAQTAAIRSTKPAVHLLGSIATVADDGGEHEIEHLGLLDRHLILVSDSTAVVWDLVSDELVRRYRIPVRSASSKGKVAETTATLLEVNATDGTFAVAVGGEVSVYAINEKKAVYQGGGNWDAAIVTLLPGTGGRGFVVVYEDATTRDLMAPQSSRTTISLATGNEITVVDEEADDANAMAIDDISSTTTLALPTTDTQSLDLTSTLLARKTEDEDTAMASLEHDRPVVRPEQLAAIFDTEHSHAMMPVKEMFERVLGLFVGGRVAVVGEVGA</sequence>
<dbReference type="InterPro" id="IPR053826">
    <property type="entry name" value="WDR75"/>
</dbReference>
<keyword evidence="2" id="KW-0690">Ribosome biogenesis</keyword>
<dbReference type="PROSITE" id="PS50082">
    <property type="entry name" value="WD_REPEATS_2"/>
    <property type="match status" value="1"/>
</dbReference>
<keyword evidence="6" id="KW-0804">Transcription</keyword>
<dbReference type="InterPro" id="IPR015943">
    <property type="entry name" value="WD40/YVTN_repeat-like_dom_sf"/>
</dbReference>
<evidence type="ECO:0000256" key="8">
    <source>
        <dbReference type="PROSITE-ProRule" id="PRU00221"/>
    </source>
</evidence>
<dbReference type="Pfam" id="PF23869">
    <property type="entry name" value="Beta-prop_WDR75_1st"/>
    <property type="match status" value="1"/>
</dbReference>
<keyword evidence="4 8" id="KW-0853">WD repeat</keyword>
<name>A0AAE0WWB1_9PEZI</name>
<feature type="compositionally biased region" description="Polar residues" evidence="9">
    <location>
        <begin position="1"/>
        <end position="11"/>
    </location>
</feature>
<dbReference type="GO" id="GO:0006364">
    <property type="term" value="P:rRNA processing"/>
    <property type="evidence" value="ECO:0007669"/>
    <property type="project" value="UniProtKB-KW"/>
</dbReference>
<dbReference type="GO" id="GO:2000234">
    <property type="term" value="P:positive regulation of rRNA processing"/>
    <property type="evidence" value="ECO:0007669"/>
    <property type="project" value="TreeGrafter"/>
</dbReference>
<dbReference type="GeneID" id="89960005"/>
<keyword evidence="7" id="KW-0539">Nucleus</keyword>
<dbReference type="Gene3D" id="2.130.10.10">
    <property type="entry name" value="YVTN repeat-like/Quinoprotein amine dehydrogenase"/>
    <property type="match status" value="1"/>
</dbReference>
<dbReference type="PANTHER" id="PTHR44215">
    <property type="entry name" value="WD REPEAT-CONTAINING PROTEIN 75"/>
    <property type="match status" value="1"/>
</dbReference>
<dbReference type="SUPFAM" id="SSF50998">
    <property type="entry name" value="Quinoprotein alcohol dehydrogenase-like"/>
    <property type="match status" value="1"/>
</dbReference>
<dbReference type="SUPFAM" id="SSF50969">
    <property type="entry name" value="YVTN repeat-like/Quinoprotein amine dehydrogenase"/>
    <property type="match status" value="1"/>
</dbReference>
<protein>
    <submittedName>
        <fullName evidence="10">NET1-associated nuclear protein 1</fullName>
    </submittedName>
</protein>
<keyword evidence="5" id="KW-0677">Repeat</keyword>
<evidence type="ECO:0000256" key="1">
    <source>
        <dbReference type="ARBA" id="ARBA00004604"/>
    </source>
</evidence>
<gene>
    <name evidence="10" type="primary">NAN1</name>
    <name evidence="10" type="ORF">LTR78_000689</name>
</gene>
<evidence type="ECO:0000256" key="7">
    <source>
        <dbReference type="ARBA" id="ARBA00023242"/>
    </source>
</evidence>
<comment type="subcellular location">
    <subcellularLocation>
        <location evidence="1">Nucleus</location>
        <location evidence="1">Nucleolus</location>
    </subcellularLocation>
</comment>
<evidence type="ECO:0000256" key="9">
    <source>
        <dbReference type="SAM" id="MobiDB-lite"/>
    </source>
</evidence>
<dbReference type="Proteomes" id="UP001274830">
    <property type="component" value="Unassembled WGS sequence"/>
</dbReference>
<dbReference type="GO" id="GO:0003723">
    <property type="term" value="F:RNA binding"/>
    <property type="evidence" value="ECO:0007669"/>
    <property type="project" value="InterPro"/>
</dbReference>
<dbReference type="PANTHER" id="PTHR44215:SF1">
    <property type="entry name" value="WD REPEAT-CONTAINING PROTEIN 75"/>
    <property type="match status" value="1"/>
</dbReference>
<evidence type="ECO:0000256" key="2">
    <source>
        <dbReference type="ARBA" id="ARBA00022517"/>
    </source>
</evidence>
<dbReference type="InterPro" id="IPR001680">
    <property type="entry name" value="WD40_rpt"/>
</dbReference>
<evidence type="ECO:0000256" key="6">
    <source>
        <dbReference type="ARBA" id="ARBA00023163"/>
    </source>
</evidence>
<organism evidence="10 11">
    <name type="scientific">Recurvomyces mirabilis</name>
    <dbReference type="NCBI Taxonomy" id="574656"/>
    <lineage>
        <taxon>Eukaryota</taxon>
        <taxon>Fungi</taxon>
        <taxon>Dikarya</taxon>
        <taxon>Ascomycota</taxon>
        <taxon>Pezizomycotina</taxon>
        <taxon>Dothideomycetes</taxon>
        <taxon>Dothideomycetidae</taxon>
        <taxon>Mycosphaerellales</taxon>
        <taxon>Teratosphaeriaceae</taxon>
        <taxon>Recurvomyces</taxon>
    </lineage>
</organism>
<keyword evidence="3" id="KW-0698">rRNA processing</keyword>
<comment type="caution">
    <text evidence="10">The sequence shown here is derived from an EMBL/GenBank/DDBJ whole genome shotgun (WGS) entry which is preliminary data.</text>
</comment>
<evidence type="ECO:0000256" key="3">
    <source>
        <dbReference type="ARBA" id="ARBA00022552"/>
    </source>
</evidence>
<dbReference type="GO" id="GO:0032040">
    <property type="term" value="C:small-subunit processome"/>
    <property type="evidence" value="ECO:0007669"/>
    <property type="project" value="InterPro"/>
</dbReference>